<gene>
    <name evidence="13" type="ORF">WR25_19118</name>
</gene>
<dbReference type="PANTHER" id="PTHR12688:SF0">
    <property type="entry name" value="DYNEIN LIGHT INTERMEDIATE CHAIN"/>
    <property type="match status" value="1"/>
</dbReference>
<evidence type="ECO:0000256" key="12">
    <source>
        <dbReference type="SAM" id="MobiDB-lite"/>
    </source>
</evidence>
<organism evidence="13 14">
    <name type="scientific">Diploscapter pachys</name>
    <dbReference type="NCBI Taxonomy" id="2018661"/>
    <lineage>
        <taxon>Eukaryota</taxon>
        <taxon>Metazoa</taxon>
        <taxon>Ecdysozoa</taxon>
        <taxon>Nematoda</taxon>
        <taxon>Chromadorea</taxon>
        <taxon>Rhabditida</taxon>
        <taxon>Rhabditina</taxon>
        <taxon>Rhabditomorpha</taxon>
        <taxon>Rhabditoidea</taxon>
        <taxon>Rhabditidae</taxon>
        <taxon>Diploscapter</taxon>
    </lineage>
</organism>
<feature type="compositionally biased region" description="Low complexity" evidence="12">
    <location>
        <begin position="432"/>
        <end position="444"/>
    </location>
</feature>
<dbReference type="SUPFAM" id="SSF52540">
    <property type="entry name" value="P-loop containing nucleoside triphosphate hydrolases"/>
    <property type="match status" value="1"/>
</dbReference>
<comment type="similarity">
    <text evidence="2 11">Belongs to the dynein light intermediate chain family.</text>
</comment>
<dbReference type="InterPro" id="IPR008467">
    <property type="entry name" value="Dynein1_light_intermed_chain"/>
</dbReference>
<evidence type="ECO:0000256" key="3">
    <source>
        <dbReference type="ARBA" id="ARBA00022448"/>
    </source>
</evidence>
<keyword evidence="6 11" id="KW-0547">Nucleotide-binding</keyword>
<evidence type="ECO:0000256" key="9">
    <source>
        <dbReference type="ARBA" id="ARBA00023175"/>
    </source>
</evidence>
<keyword evidence="8 11" id="KW-0243">Dynein</keyword>
<feature type="region of interest" description="Disordered" evidence="12">
    <location>
        <begin position="395"/>
        <end position="457"/>
    </location>
</feature>
<keyword evidence="14" id="KW-1185">Reference proteome</keyword>
<dbReference type="OrthoDB" id="27603at2759"/>
<evidence type="ECO:0000256" key="7">
    <source>
        <dbReference type="ARBA" id="ARBA00022840"/>
    </source>
</evidence>
<dbReference type="PANTHER" id="PTHR12688">
    <property type="entry name" value="DYNEIN LIGHT INTERMEDIATE CHAIN"/>
    <property type="match status" value="1"/>
</dbReference>
<comment type="function">
    <text evidence="11">Acts as one of several non-catalytic accessory components of the cytoplasmic dynein 1 complex that are thought to be involved in linking dynein to cargos and to adapter proteins that regulate dynein function. Cytoplasmic dynein 1 acts as a motor for the intracellular retrograde motility of vesicles and organelles along microtubules. May play a role in binding dynein to membranous organelles or chromosomes.</text>
</comment>
<proteinExistence type="inferred from homology"/>
<dbReference type="STRING" id="2018661.A0A2A2L2T4"/>
<feature type="compositionally biased region" description="Basic and acidic residues" evidence="12">
    <location>
        <begin position="412"/>
        <end position="422"/>
    </location>
</feature>
<evidence type="ECO:0000313" key="13">
    <source>
        <dbReference type="EMBL" id="PAV80576.1"/>
    </source>
</evidence>
<evidence type="ECO:0000256" key="4">
    <source>
        <dbReference type="ARBA" id="ARBA00022490"/>
    </source>
</evidence>
<evidence type="ECO:0000256" key="11">
    <source>
        <dbReference type="RuleBase" id="RU366047"/>
    </source>
</evidence>
<dbReference type="GO" id="GO:0005868">
    <property type="term" value="C:cytoplasmic dynein complex"/>
    <property type="evidence" value="ECO:0007669"/>
    <property type="project" value="UniProtKB-UniRule"/>
</dbReference>
<protein>
    <recommendedName>
        <fullName evidence="11">Dynein light intermediate chain</fullName>
    </recommendedName>
</protein>
<name>A0A2A2L2T4_9BILA</name>
<evidence type="ECO:0000256" key="6">
    <source>
        <dbReference type="ARBA" id="ARBA00022741"/>
    </source>
</evidence>
<keyword evidence="9 11" id="KW-0505">Motor protein</keyword>
<dbReference type="AlphaFoldDB" id="A0A2A2L2T4"/>
<accession>A0A2A2L2T4</accession>
<comment type="subunit">
    <text evidence="11">Homodimer. The cytoplasmic dynein 1 complex consists of two catalytic heavy chains (HCs) and a number of non-catalytic subunits presented by intermediate chains (ICs).</text>
</comment>
<evidence type="ECO:0000256" key="8">
    <source>
        <dbReference type="ARBA" id="ARBA00023017"/>
    </source>
</evidence>
<dbReference type="GO" id="GO:0045504">
    <property type="term" value="F:dynein heavy chain binding"/>
    <property type="evidence" value="ECO:0007669"/>
    <property type="project" value="TreeGrafter"/>
</dbReference>
<dbReference type="GO" id="GO:0000226">
    <property type="term" value="P:microtubule cytoskeleton organization"/>
    <property type="evidence" value="ECO:0007669"/>
    <property type="project" value="TreeGrafter"/>
</dbReference>
<dbReference type="Pfam" id="PF05783">
    <property type="entry name" value="DLIC"/>
    <property type="match status" value="1"/>
</dbReference>
<reference evidence="13 14" key="1">
    <citation type="journal article" date="2017" name="Curr. Biol.">
        <title>Genome architecture and evolution of a unichromosomal asexual nematode.</title>
        <authorList>
            <person name="Fradin H."/>
            <person name="Zegar C."/>
            <person name="Gutwein M."/>
            <person name="Lucas J."/>
            <person name="Kovtun M."/>
            <person name="Corcoran D."/>
            <person name="Baugh L.R."/>
            <person name="Kiontke K."/>
            <person name="Gunsalus K."/>
            <person name="Fitch D.H."/>
            <person name="Piano F."/>
        </authorList>
    </citation>
    <scope>NUCLEOTIDE SEQUENCE [LARGE SCALE GENOMIC DNA]</scope>
    <source>
        <strain evidence="13">PF1309</strain>
    </source>
</reference>
<keyword evidence="10 11" id="KW-0206">Cytoskeleton</keyword>
<dbReference type="GO" id="GO:0005524">
    <property type="term" value="F:ATP binding"/>
    <property type="evidence" value="ECO:0007669"/>
    <property type="project" value="UniProtKB-KW"/>
</dbReference>
<keyword evidence="4 11" id="KW-0963">Cytoplasm</keyword>
<evidence type="ECO:0000256" key="5">
    <source>
        <dbReference type="ARBA" id="ARBA00022701"/>
    </source>
</evidence>
<evidence type="ECO:0000256" key="2">
    <source>
        <dbReference type="ARBA" id="ARBA00006831"/>
    </source>
</evidence>
<dbReference type="InterPro" id="IPR022780">
    <property type="entry name" value="Dynein_light_int_chain"/>
</dbReference>
<comment type="caution">
    <text evidence="13">The sequence shown here is derived from an EMBL/GenBank/DDBJ whole genome shotgun (WGS) entry which is preliminary data.</text>
</comment>
<dbReference type="InterPro" id="IPR027417">
    <property type="entry name" value="P-loop_NTPase"/>
</dbReference>
<comment type="subcellular location">
    <subcellularLocation>
        <location evidence="1 11">Cytoplasm</location>
        <location evidence="1 11">Cytoskeleton</location>
    </subcellularLocation>
</comment>
<evidence type="ECO:0000313" key="14">
    <source>
        <dbReference type="Proteomes" id="UP000218231"/>
    </source>
</evidence>
<dbReference type="GO" id="GO:0005813">
    <property type="term" value="C:centrosome"/>
    <property type="evidence" value="ECO:0007669"/>
    <property type="project" value="TreeGrafter"/>
</dbReference>
<keyword evidence="7 11" id="KW-0067">ATP-binding</keyword>
<feature type="compositionally biased region" description="Polar residues" evidence="12">
    <location>
        <begin position="445"/>
        <end position="457"/>
    </location>
</feature>
<dbReference type="GO" id="GO:0005874">
    <property type="term" value="C:microtubule"/>
    <property type="evidence" value="ECO:0007669"/>
    <property type="project" value="UniProtKB-KW"/>
</dbReference>
<evidence type="ECO:0000256" key="10">
    <source>
        <dbReference type="ARBA" id="ARBA00023212"/>
    </source>
</evidence>
<dbReference type="Gene3D" id="3.40.50.300">
    <property type="entry name" value="P-loop containing nucleotide triphosphate hydrolases"/>
    <property type="match status" value="1"/>
</dbReference>
<dbReference type="EMBL" id="LIAE01007250">
    <property type="protein sequence ID" value="PAV80576.1"/>
    <property type="molecule type" value="Genomic_DNA"/>
</dbReference>
<dbReference type="GO" id="GO:0007018">
    <property type="term" value="P:microtubule-based movement"/>
    <property type="evidence" value="ECO:0007669"/>
    <property type="project" value="InterPro"/>
</dbReference>
<dbReference type="Proteomes" id="UP000218231">
    <property type="component" value="Unassembled WGS sequence"/>
</dbReference>
<sequence length="457" mass="49126">MVGLEPGVGTTLPSAVPLIPSANQDDERIWTKILQEVSSKSSNTVQSAVIVLGDNGSGKTSLLNKLEVADKESLDSALEYRVLKVQNEFAGAYAYQLGTAAAQLGPAESIYLPVWCLDGSEKFAPLLQHTLPPTSPGRIVCVLVGSLDNPNLIHSLRKWATLFNEQISKKYEKTTINEAKKLQERFWQEYVEPVESSMTASIAVGNLDDEAGLLPLEQGVLTENLGTSFIIAITKSDLSHDMSDQQADRILVQVRRFCLLLGAALIYTSSKSTKNIQLIHKYVVHRAYNMPFTTPAQLIDRDGLFVPAGWDGQKKIDIIKEGIPDVDGVLEPTREVIPQGKDPIVEAEEDQIFLQRLMAASEAAAAAQQSTTPKKPIDEAADTSSPLANFFSQLLKDKPSPGQKSATAAPPEDAKDQLDRILKSTGAGAGGTANASAAGSQSNTDSEVNQSADESAA</sequence>
<evidence type="ECO:0000256" key="1">
    <source>
        <dbReference type="ARBA" id="ARBA00004245"/>
    </source>
</evidence>
<keyword evidence="3 11" id="KW-0813">Transport</keyword>
<keyword evidence="5 11" id="KW-0493">Microtubule</keyword>